<evidence type="ECO:0000259" key="3">
    <source>
        <dbReference type="Pfam" id="PF26526"/>
    </source>
</evidence>
<dbReference type="OrthoDB" id="4428031at2"/>
<feature type="region of interest" description="Disordered" evidence="1">
    <location>
        <begin position="53"/>
        <end position="115"/>
    </location>
</feature>
<organism evidence="4 5">
    <name type="scientific">Kribbella kalugense</name>
    <dbReference type="NCBI Taxonomy" id="2512221"/>
    <lineage>
        <taxon>Bacteria</taxon>
        <taxon>Bacillati</taxon>
        <taxon>Actinomycetota</taxon>
        <taxon>Actinomycetes</taxon>
        <taxon>Propionibacteriales</taxon>
        <taxon>Kribbellaceae</taxon>
        <taxon>Kribbella</taxon>
    </lineage>
</organism>
<keyword evidence="2" id="KW-0472">Membrane</keyword>
<keyword evidence="2" id="KW-1133">Transmembrane helix</keyword>
<dbReference type="Proteomes" id="UP000295447">
    <property type="component" value="Unassembled WGS sequence"/>
</dbReference>
<keyword evidence="5" id="KW-1185">Reference proteome</keyword>
<feature type="transmembrane region" description="Helical" evidence="2">
    <location>
        <begin position="29"/>
        <end position="48"/>
    </location>
</feature>
<dbReference type="Pfam" id="PF26526">
    <property type="entry name" value="DUF8175"/>
    <property type="match status" value="1"/>
</dbReference>
<keyword evidence="2" id="KW-0812">Transmembrane</keyword>
<feature type="compositionally biased region" description="Polar residues" evidence="1">
    <location>
        <begin position="53"/>
        <end position="68"/>
    </location>
</feature>
<name>A0A4R7ZJT4_9ACTN</name>
<dbReference type="RefSeq" id="WP_134121075.1">
    <property type="nucleotide sequence ID" value="NZ_SODF01000002.1"/>
</dbReference>
<protein>
    <recommendedName>
        <fullName evidence="3">DUF8175 domain-containing protein</fullName>
    </recommendedName>
</protein>
<accession>A0A4R7ZJT4</accession>
<evidence type="ECO:0000256" key="2">
    <source>
        <dbReference type="SAM" id="Phobius"/>
    </source>
</evidence>
<feature type="compositionally biased region" description="Low complexity" evidence="1">
    <location>
        <begin position="82"/>
        <end position="93"/>
    </location>
</feature>
<dbReference type="InterPro" id="IPR058488">
    <property type="entry name" value="DUF8175"/>
</dbReference>
<evidence type="ECO:0000256" key="1">
    <source>
        <dbReference type="SAM" id="MobiDB-lite"/>
    </source>
</evidence>
<proteinExistence type="predicted"/>
<dbReference type="AlphaFoldDB" id="A0A4R7ZJT4"/>
<comment type="caution">
    <text evidence="4">The sequence shown here is derived from an EMBL/GenBank/DDBJ whole genome shotgun (WGS) entry which is preliminary data.</text>
</comment>
<evidence type="ECO:0000313" key="5">
    <source>
        <dbReference type="Proteomes" id="UP000295447"/>
    </source>
</evidence>
<sequence length="289" mass="29704">MGLFSRNPDSGDDADADGEKTSFLEERGFIASAIVVGAVLICLVVWFMTSRGSGSPAANPSQSPSTIVPTGQPTDEEPTDPPATATEQPTSTRTPPPPPNSHTGGCHDPNPAQAIPRVAAPPAVTWQFEGEMLIPIQAASGPAATSAGGIRSCFAHSPTGAVLAAMVLLGQIQNRSVGLAVLRSRVMAGSGRDAAIAAAKNGAETPETEAGVVQFAGFKVLSYPPNATTAIIQVVASLDNKAYGAMPITMQWSHGDWYAVLQDDGTFNGSVEPDILSSLSGYVRFSGAS</sequence>
<feature type="domain" description="DUF8175" evidence="3">
    <location>
        <begin position="90"/>
        <end position="284"/>
    </location>
</feature>
<reference evidence="4 5" key="1">
    <citation type="submission" date="2019-03" db="EMBL/GenBank/DDBJ databases">
        <title>Genomic Encyclopedia of Type Strains, Phase III (KMG-III): the genomes of soil and plant-associated and newly described type strains.</title>
        <authorList>
            <person name="Whitman W."/>
        </authorList>
    </citation>
    <scope>NUCLEOTIDE SEQUENCE [LARGE SCALE GENOMIC DNA]</scope>
    <source>
        <strain evidence="4 5">VKM Ac-2570</strain>
    </source>
</reference>
<evidence type="ECO:0000313" key="4">
    <source>
        <dbReference type="EMBL" id="TDW18037.1"/>
    </source>
</evidence>
<gene>
    <name evidence="4" type="ORF">EV650_4618</name>
</gene>
<dbReference type="EMBL" id="SODF01000002">
    <property type="protein sequence ID" value="TDW18037.1"/>
    <property type="molecule type" value="Genomic_DNA"/>
</dbReference>